<reference evidence="2 3" key="2">
    <citation type="submission" date="2017-10" db="EMBL/GenBank/DDBJ databases">
        <title>Genome analyses suggest a sexual origin of heterokaryosis in a supposedly ancient asexual fungus.</title>
        <authorList>
            <person name="Corradi N."/>
            <person name="Sedzielewska K."/>
            <person name="Noel J."/>
            <person name="Charron P."/>
            <person name="Farinelli L."/>
            <person name="Marton T."/>
            <person name="Kruger M."/>
            <person name="Pelin A."/>
            <person name="Brachmann A."/>
            <person name="Corradi N."/>
        </authorList>
    </citation>
    <scope>NUCLEOTIDE SEQUENCE [LARGE SCALE GENOMIC DNA]</scope>
    <source>
        <strain evidence="2 3">A1</strain>
    </source>
</reference>
<sequence length="104" mass="12347">MDELTINEGTKIRFGFSLQLLGIGYIEFGFQFLGLDIWISAFYSWGLDVQVSAFGFDFWFLGFGYMSFDFRLNFEYMDKFLLQIFGWIFLWTSIEWVGFESSKL</sequence>
<dbReference type="EMBL" id="LLXH01004939">
    <property type="protein sequence ID" value="PKC52914.1"/>
    <property type="molecule type" value="Genomic_DNA"/>
</dbReference>
<accession>A0A2N0QPE2</accession>
<proteinExistence type="predicted"/>
<keyword evidence="1" id="KW-0472">Membrane</keyword>
<feature type="transmembrane region" description="Helical" evidence="1">
    <location>
        <begin position="80"/>
        <end position="99"/>
    </location>
</feature>
<gene>
    <name evidence="2" type="ORF">RhiirA1_480397</name>
</gene>
<keyword evidence="1" id="KW-0812">Transmembrane</keyword>
<keyword evidence="1" id="KW-1133">Transmembrane helix</keyword>
<organism evidence="2 3">
    <name type="scientific">Rhizophagus irregularis</name>
    <dbReference type="NCBI Taxonomy" id="588596"/>
    <lineage>
        <taxon>Eukaryota</taxon>
        <taxon>Fungi</taxon>
        <taxon>Fungi incertae sedis</taxon>
        <taxon>Mucoromycota</taxon>
        <taxon>Glomeromycotina</taxon>
        <taxon>Glomeromycetes</taxon>
        <taxon>Glomerales</taxon>
        <taxon>Glomeraceae</taxon>
        <taxon>Rhizophagus</taxon>
    </lineage>
</organism>
<dbReference type="Proteomes" id="UP000232688">
    <property type="component" value="Unassembled WGS sequence"/>
</dbReference>
<comment type="caution">
    <text evidence="2">The sequence shown here is derived from an EMBL/GenBank/DDBJ whole genome shotgun (WGS) entry which is preliminary data.</text>
</comment>
<protein>
    <submittedName>
        <fullName evidence="2">Uncharacterized protein</fullName>
    </submittedName>
</protein>
<dbReference type="AlphaFoldDB" id="A0A2N0QPE2"/>
<evidence type="ECO:0000313" key="2">
    <source>
        <dbReference type="EMBL" id="PKC52914.1"/>
    </source>
</evidence>
<reference evidence="2 3" key="1">
    <citation type="submission" date="2017-10" db="EMBL/GenBank/DDBJ databases">
        <title>Extensive intraspecific genome diversity in a model arbuscular mycorrhizal fungus.</title>
        <authorList>
            <person name="Chen E.C.H."/>
            <person name="Morin E."/>
            <person name="Baudet D."/>
            <person name="Noel J."/>
            <person name="Ndikumana S."/>
            <person name="Charron P."/>
            <person name="St-Onge C."/>
            <person name="Giorgi J."/>
            <person name="Grigoriev I.V."/>
            <person name="Roux C."/>
            <person name="Martin F.M."/>
            <person name="Corradi N."/>
        </authorList>
    </citation>
    <scope>NUCLEOTIDE SEQUENCE [LARGE SCALE GENOMIC DNA]</scope>
    <source>
        <strain evidence="2 3">A1</strain>
    </source>
</reference>
<evidence type="ECO:0000256" key="1">
    <source>
        <dbReference type="SAM" id="Phobius"/>
    </source>
</evidence>
<dbReference type="VEuPathDB" id="FungiDB:RhiirA1_480397"/>
<name>A0A2N0QPE2_9GLOM</name>
<feature type="transmembrane region" description="Helical" evidence="1">
    <location>
        <begin position="49"/>
        <end position="68"/>
    </location>
</feature>
<feature type="transmembrane region" description="Helical" evidence="1">
    <location>
        <begin position="20"/>
        <end position="43"/>
    </location>
</feature>
<evidence type="ECO:0000313" key="3">
    <source>
        <dbReference type="Proteomes" id="UP000232688"/>
    </source>
</evidence>